<dbReference type="Proteomes" id="UP001470230">
    <property type="component" value="Unassembled WGS sequence"/>
</dbReference>
<evidence type="ECO:0000313" key="2">
    <source>
        <dbReference type="EMBL" id="KAK8861147.1"/>
    </source>
</evidence>
<proteinExistence type="predicted"/>
<reference evidence="2 3" key="1">
    <citation type="submission" date="2024-04" db="EMBL/GenBank/DDBJ databases">
        <title>Tritrichomonas musculus Genome.</title>
        <authorList>
            <person name="Alves-Ferreira E."/>
            <person name="Grigg M."/>
            <person name="Lorenzi H."/>
            <person name="Galac M."/>
        </authorList>
    </citation>
    <scope>NUCLEOTIDE SEQUENCE [LARGE SCALE GENOMIC DNA]</scope>
    <source>
        <strain evidence="2 3">EAF2021</strain>
    </source>
</reference>
<dbReference type="EMBL" id="JAPFFF010000018">
    <property type="protein sequence ID" value="KAK8861147.1"/>
    <property type="molecule type" value="Genomic_DNA"/>
</dbReference>
<gene>
    <name evidence="2" type="ORF">M9Y10_012842</name>
</gene>
<feature type="region of interest" description="Disordered" evidence="1">
    <location>
        <begin position="1"/>
        <end position="63"/>
    </location>
</feature>
<organism evidence="2 3">
    <name type="scientific">Tritrichomonas musculus</name>
    <dbReference type="NCBI Taxonomy" id="1915356"/>
    <lineage>
        <taxon>Eukaryota</taxon>
        <taxon>Metamonada</taxon>
        <taxon>Parabasalia</taxon>
        <taxon>Tritrichomonadida</taxon>
        <taxon>Tritrichomonadidae</taxon>
        <taxon>Tritrichomonas</taxon>
    </lineage>
</organism>
<protein>
    <submittedName>
        <fullName evidence="2">Uncharacterized protein</fullName>
    </submittedName>
</protein>
<comment type="caution">
    <text evidence="2">The sequence shown here is derived from an EMBL/GenBank/DDBJ whole genome shotgun (WGS) entry which is preliminary data.</text>
</comment>
<evidence type="ECO:0000256" key="1">
    <source>
        <dbReference type="SAM" id="MobiDB-lite"/>
    </source>
</evidence>
<accession>A0ABR2IEW6</accession>
<feature type="compositionally biased region" description="Basic residues" evidence="1">
    <location>
        <begin position="16"/>
        <end position="27"/>
    </location>
</feature>
<evidence type="ECO:0000313" key="3">
    <source>
        <dbReference type="Proteomes" id="UP001470230"/>
    </source>
</evidence>
<feature type="compositionally biased region" description="Basic and acidic residues" evidence="1">
    <location>
        <begin position="54"/>
        <end position="63"/>
    </location>
</feature>
<name>A0ABR2IEW6_9EUKA</name>
<keyword evidence="3" id="KW-1185">Reference proteome</keyword>
<sequence>MRQNHSRQIDSVGRNMRNRRGAPHRKPEKSIQNQNSLNTNNSSDNIMKPNPQSSKKENSNNELRNHFGNLLNCLKSNKKKQYLLQLAGKPIKTPEIQDMPSKVENIETSNSRNSFMSDFFFDIPTQKLCTSSLKSNNDFPRFSKSNEIRLDRKVGHSYFLIQRPPGYSCEKPHFADFICNSLYKVQALGEEGEKKKRGNSNDSSPQPVYDANANLSENIDMHSIETIEYNKLFNDFFDSEKRKKIAKAQNISTEEEYIDYIVSEKIDLDRRLHLMEDDVRYIYRAPVSLSLNNFNSRIPSFKLSSLRFLCYMIFYIDSKMFDKFYSQSSQTPHNRKLLITKCLRRFIPIILKLLVPVIIPWNHTDYYQSIKNKLAENNSNVSTSLTQLSELGILDKEIRKMISASPQYNYIVREWPIHLLLPPLHIRYLIILFDLFERLDEYFQELPFIPFRSTFGLDMIGQTDLTAVPNEIKRLYESIEKGGSLAQKFYDLRNISYQMRSVRGLQIFDRELQIIESCIQDSTSNKKHALTEEILLDKMRHDIIDQKPYSVKFLLNNNDGKISFSFNEANMNKLNISRRFDESYVFPNYSVNVLQPVKDETLVKYDGILKSNMTFSVSGSSEPSDDQFHVQFTEGSYGIICNYTDLL</sequence>
<feature type="compositionally biased region" description="Low complexity" evidence="1">
    <location>
        <begin position="30"/>
        <end position="46"/>
    </location>
</feature>